<gene>
    <name evidence="8" type="ORF">FCL42_19245</name>
</gene>
<dbReference type="AlphaFoldDB" id="A0A4U1BJ73"/>
<name>A0A4U1BJ73_9GAMM</name>
<accession>A0A4U1BJ73</accession>
<evidence type="ECO:0000256" key="4">
    <source>
        <dbReference type="ARBA" id="ARBA00022692"/>
    </source>
</evidence>
<dbReference type="RefSeq" id="WP_136865059.1">
    <property type="nucleotide sequence ID" value="NZ_SWCJ01000022.1"/>
</dbReference>
<keyword evidence="6 7" id="KW-0472">Membrane</keyword>
<comment type="subcellular location">
    <subcellularLocation>
        <location evidence="1">Cell membrane</location>
        <topology evidence="1">Multi-pass membrane protein</topology>
    </subcellularLocation>
</comment>
<dbReference type="GO" id="GO:0005886">
    <property type="term" value="C:plasma membrane"/>
    <property type="evidence" value="ECO:0007669"/>
    <property type="project" value="UniProtKB-SubCell"/>
</dbReference>
<keyword evidence="9" id="KW-1185">Reference proteome</keyword>
<dbReference type="PANTHER" id="PTHR34856:SF2">
    <property type="entry name" value="PROTEIN NRFD"/>
    <property type="match status" value="1"/>
</dbReference>
<feature type="transmembrane region" description="Helical" evidence="7">
    <location>
        <begin position="257"/>
        <end position="276"/>
    </location>
</feature>
<dbReference type="Proteomes" id="UP000305675">
    <property type="component" value="Unassembled WGS sequence"/>
</dbReference>
<evidence type="ECO:0000313" key="8">
    <source>
        <dbReference type="EMBL" id="TKB50153.1"/>
    </source>
</evidence>
<sequence>MMSPIDFTSSISEGVAWPWPIAVYLFFAGISGGSISIALLVRYYRKQVGNTPLLKAASLVSFGTICLGMLCLVLDLTNPLFFWKILLYYNLNSVMSLGVIVLLFYIPLTAVIAAYALEDEIKALVNKPWVAPIYEMAAKFRGPLETLMLILAVCVCAYTGFLISALMHMPVLNTSILPALFIISGLSAGAATAKMIAVRWFNEPVHSVEMEMLHKVEWPIMAVEGLFLFMLFAGLILGDGSNQAASVAFYQGGWSALFWTGVIGLGFIMPLILNFALGQRFAHSSRAFYLTGGSVVCGMMCLRLFLLYSGQIYAV</sequence>
<comment type="caution">
    <text evidence="8">The sequence shown here is derived from an EMBL/GenBank/DDBJ whole genome shotgun (WGS) entry which is preliminary data.</text>
</comment>
<evidence type="ECO:0000256" key="1">
    <source>
        <dbReference type="ARBA" id="ARBA00004651"/>
    </source>
</evidence>
<feature type="transmembrane region" description="Helical" evidence="7">
    <location>
        <begin position="175"/>
        <end position="197"/>
    </location>
</feature>
<keyword evidence="5 7" id="KW-1133">Transmembrane helix</keyword>
<dbReference type="EMBL" id="SWCJ01000022">
    <property type="protein sequence ID" value="TKB50153.1"/>
    <property type="molecule type" value="Genomic_DNA"/>
</dbReference>
<comment type="similarity">
    <text evidence="2">Belongs to the NrfD family.</text>
</comment>
<feature type="transmembrane region" description="Helical" evidence="7">
    <location>
        <begin position="288"/>
        <end position="308"/>
    </location>
</feature>
<evidence type="ECO:0000256" key="6">
    <source>
        <dbReference type="ARBA" id="ARBA00023136"/>
    </source>
</evidence>
<evidence type="ECO:0000256" key="5">
    <source>
        <dbReference type="ARBA" id="ARBA00022989"/>
    </source>
</evidence>
<feature type="transmembrane region" description="Helical" evidence="7">
    <location>
        <begin position="53"/>
        <end position="74"/>
    </location>
</feature>
<keyword evidence="4 7" id="KW-0812">Transmembrane</keyword>
<dbReference type="OrthoDB" id="31166at2"/>
<evidence type="ECO:0000256" key="3">
    <source>
        <dbReference type="ARBA" id="ARBA00022475"/>
    </source>
</evidence>
<evidence type="ECO:0000313" key="9">
    <source>
        <dbReference type="Proteomes" id="UP000305675"/>
    </source>
</evidence>
<proteinExistence type="inferred from homology"/>
<feature type="transmembrane region" description="Helical" evidence="7">
    <location>
        <begin position="146"/>
        <end position="169"/>
    </location>
</feature>
<evidence type="ECO:0000256" key="2">
    <source>
        <dbReference type="ARBA" id="ARBA00008929"/>
    </source>
</evidence>
<feature type="transmembrane region" description="Helical" evidence="7">
    <location>
        <begin position="20"/>
        <end position="41"/>
    </location>
</feature>
<organism evidence="8 9">
    <name type="scientific">Ferrimonas aestuarii</name>
    <dbReference type="NCBI Taxonomy" id="2569539"/>
    <lineage>
        <taxon>Bacteria</taxon>
        <taxon>Pseudomonadati</taxon>
        <taxon>Pseudomonadota</taxon>
        <taxon>Gammaproteobacteria</taxon>
        <taxon>Alteromonadales</taxon>
        <taxon>Ferrimonadaceae</taxon>
        <taxon>Ferrimonas</taxon>
    </lineage>
</organism>
<protein>
    <submittedName>
        <fullName evidence="8">Nitrite reductase</fullName>
    </submittedName>
</protein>
<dbReference type="Gene3D" id="1.20.1630.10">
    <property type="entry name" value="Formate dehydrogenase/DMSO reductase domain"/>
    <property type="match status" value="1"/>
</dbReference>
<dbReference type="Pfam" id="PF03916">
    <property type="entry name" value="NrfD"/>
    <property type="match status" value="1"/>
</dbReference>
<feature type="transmembrane region" description="Helical" evidence="7">
    <location>
        <begin position="218"/>
        <end position="237"/>
    </location>
</feature>
<evidence type="ECO:0000256" key="7">
    <source>
        <dbReference type="SAM" id="Phobius"/>
    </source>
</evidence>
<keyword evidence="3" id="KW-1003">Cell membrane</keyword>
<dbReference type="InterPro" id="IPR052049">
    <property type="entry name" value="Electron_transfer_protein"/>
</dbReference>
<feature type="transmembrane region" description="Helical" evidence="7">
    <location>
        <begin position="94"/>
        <end position="117"/>
    </location>
</feature>
<reference evidence="8 9" key="1">
    <citation type="submission" date="2019-04" db="EMBL/GenBank/DDBJ databases">
        <authorList>
            <person name="Hwang J.C."/>
        </authorList>
    </citation>
    <scope>NUCLEOTIDE SEQUENCE [LARGE SCALE GENOMIC DNA]</scope>
    <source>
        <strain evidence="8 9">IMCC35002</strain>
    </source>
</reference>
<dbReference type="InterPro" id="IPR005614">
    <property type="entry name" value="NrfD-like"/>
</dbReference>
<dbReference type="PANTHER" id="PTHR34856">
    <property type="entry name" value="PROTEIN NRFD"/>
    <property type="match status" value="1"/>
</dbReference>